<sequence length="232" mass="26085">IFARFRGGPVHFSLGDQGPAVAVPILLRSGGTLTLPPDSVDKLLEFYSVETSFGRGGRTAFTSMNTLTRHLDIGLDIWSDLIKNPAFDLAQVEVWRGQELDNLIRRRDDPTRLAVMKFNNLIFGDHPLGWELTAEDLEPDNLTPEILHRVHRMIFCPENLTLGITGDVAWTEIRPKLERMFDRWPPCEGVLEDPPLPTFPASPGVYVLPKNIEQSTIIIGKPSDFQLTDDSR</sequence>
<proteinExistence type="predicted"/>
<evidence type="ECO:0008006" key="2">
    <source>
        <dbReference type="Google" id="ProtNLM"/>
    </source>
</evidence>
<gene>
    <name evidence="1" type="ORF">METZ01_LOCUS505023</name>
</gene>
<dbReference type="InterPro" id="IPR011249">
    <property type="entry name" value="Metalloenz_LuxS/M16"/>
</dbReference>
<feature type="non-terminal residue" evidence="1">
    <location>
        <position position="1"/>
    </location>
</feature>
<dbReference type="EMBL" id="UINC01223113">
    <property type="protein sequence ID" value="SVE52169.1"/>
    <property type="molecule type" value="Genomic_DNA"/>
</dbReference>
<accession>A0A383E6E6</accession>
<organism evidence="1">
    <name type="scientific">marine metagenome</name>
    <dbReference type="NCBI Taxonomy" id="408172"/>
    <lineage>
        <taxon>unclassified sequences</taxon>
        <taxon>metagenomes</taxon>
        <taxon>ecological metagenomes</taxon>
    </lineage>
</organism>
<dbReference type="GO" id="GO:0046872">
    <property type="term" value="F:metal ion binding"/>
    <property type="evidence" value="ECO:0007669"/>
    <property type="project" value="InterPro"/>
</dbReference>
<feature type="non-terminal residue" evidence="1">
    <location>
        <position position="232"/>
    </location>
</feature>
<dbReference type="SUPFAM" id="SSF63411">
    <property type="entry name" value="LuxS/MPP-like metallohydrolase"/>
    <property type="match status" value="1"/>
</dbReference>
<dbReference type="Gene3D" id="3.30.830.10">
    <property type="entry name" value="Metalloenzyme, LuxS/M16 peptidase-like"/>
    <property type="match status" value="1"/>
</dbReference>
<reference evidence="1" key="1">
    <citation type="submission" date="2018-05" db="EMBL/GenBank/DDBJ databases">
        <authorList>
            <person name="Lanie J.A."/>
            <person name="Ng W.-L."/>
            <person name="Kazmierczak K.M."/>
            <person name="Andrzejewski T.M."/>
            <person name="Davidsen T.M."/>
            <person name="Wayne K.J."/>
            <person name="Tettelin H."/>
            <person name="Glass J.I."/>
            <person name="Rusch D."/>
            <person name="Podicherti R."/>
            <person name="Tsui H.-C.T."/>
            <person name="Winkler M.E."/>
        </authorList>
    </citation>
    <scope>NUCLEOTIDE SEQUENCE</scope>
</reference>
<dbReference type="AlphaFoldDB" id="A0A383E6E6"/>
<protein>
    <recommendedName>
        <fullName evidence="2">Peptidase M16 C-terminal domain-containing protein</fullName>
    </recommendedName>
</protein>
<name>A0A383E6E6_9ZZZZ</name>
<evidence type="ECO:0000313" key="1">
    <source>
        <dbReference type="EMBL" id="SVE52169.1"/>
    </source>
</evidence>